<sequence>MTIMNLHKWPLRSFLSLLYLLCSLLRCYSFFLTSFYSLWIRLVPLVLQKDEEEVEAKAKPRGQTSVVPHRSSVLPVRTQHFSFLVSSFLKYLHYSQQLPALNIFHPLKNFEQLVYVFFLH</sequence>
<organism evidence="1 2">
    <name type="scientific">Cyphomyrmex costatus</name>
    <dbReference type="NCBI Taxonomy" id="456900"/>
    <lineage>
        <taxon>Eukaryota</taxon>
        <taxon>Metazoa</taxon>
        <taxon>Ecdysozoa</taxon>
        <taxon>Arthropoda</taxon>
        <taxon>Hexapoda</taxon>
        <taxon>Insecta</taxon>
        <taxon>Pterygota</taxon>
        <taxon>Neoptera</taxon>
        <taxon>Endopterygota</taxon>
        <taxon>Hymenoptera</taxon>
        <taxon>Apocrita</taxon>
        <taxon>Aculeata</taxon>
        <taxon>Formicoidea</taxon>
        <taxon>Formicidae</taxon>
        <taxon>Myrmicinae</taxon>
        <taxon>Cyphomyrmex</taxon>
    </lineage>
</organism>
<name>A0A195D1E6_9HYME</name>
<accession>A0A195D1E6</accession>
<reference evidence="1 2" key="1">
    <citation type="submission" date="2016-03" db="EMBL/GenBank/DDBJ databases">
        <title>Cyphomyrmex costatus WGS genome.</title>
        <authorList>
            <person name="Nygaard S."/>
            <person name="Hu H."/>
            <person name="Boomsma J."/>
            <person name="Zhang G."/>
        </authorList>
    </citation>
    <scope>NUCLEOTIDE SEQUENCE [LARGE SCALE GENOMIC DNA]</scope>
    <source>
        <strain evidence="1">MS0001</strain>
        <tissue evidence="1">Whole body</tissue>
    </source>
</reference>
<keyword evidence="2" id="KW-1185">Reference proteome</keyword>
<gene>
    <name evidence="1" type="ORF">ALC62_02394</name>
</gene>
<dbReference type="AlphaFoldDB" id="A0A195D1E6"/>
<proteinExistence type="predicted"/>
<evidence type="ECO:0000313" key="2">
    <source>
        <dbReference type="Proteomes" id="UP000078542"/>
    </source>
</evidence>
<dbReference type="Proteomes" id="UP000078542">
    <property type="component" value="Unassembled WGS sequence"/>
</dbReference>
<protein>
    <submittedName>
        <fullName evidence="1">Uncharacterized protein</fullName>
    </submittedName>
</protein>
<evidence type="ECO:0000313" key="1">
    <source>
        <dbReference type="EMBL" id="KYN06735.1"/>
    </source>
</evidence>
<dbReference type="EMBL" id="KQ976973">
    <property type="protein sequence ID" value="KYN06735.1"/>
    <property type="molecule type" value="Genomic_DNA"/>
</dbReference>